<protein>
    <recommendedName>
        <fullName evidence="4">FAD-dependent oxidoreductase domain-containing protein 2</fullName>
    </recommendedName>
</protein>
<comment type="caution">
    <text evidence="2">The sequence shown here is derived from an EMBL/GenBank/DDBJ whole genome shotgun (WGS) entry which is preliminary data.</text>
</comment>
<dbReference type="EMBL" id="WNYA01000009">
    <property type="protein sequence ID" value="KAG8556324.1"/>
    <property type="molecule type" value="Genomic_DNA"/>
</dbReference>
<dbReference type="Pfam" id="PF13738">
    <property type="entry name" value="Pyr_redox_3"/>
    <property type="match status" value="1"/>
</dbReference>
<dbReference type="InterPro" id="IPR036188">
    <property type="entry name" value="FAD/NAD-bd_sf"/>
</dbReference>
<accession>A0AAV7A4H9</accession>
<dbReference type="PANTHER" id="PTHR43539">
    <property type="entry name" value="FLAVIN-BINDING MONOOXYGENASE-LIKE PROTEIN (AFU_ORTHOLOGUE AFUA_4G09220)"/>
    <property type="match status" value="1"/>
</dbReference>
<dbReference type="Gene3D" id="3.50.50.60">
    <property type="entry name" value="FAD/NAD(P)-binding domain"/>
    <property type="match status" value="1"/>
</dbReference>
<keyword evidence="3" id="KW-1185">Reference proteome</keyword>
<name>A0AAV7A4H9_ENGPU</name>
<proteinExistence type="predicted"/>
<dbReference type="InterPro" id="IPR050982">
    <property type="entry name" value="Auxin_biosynth/cation_transpt"/>
</dbReference>
<sequence>MCMLPLNCLFFLLHRMHIFIGFLLLPSVFSQLITHDYCVLGAGPGGLQIAKFLDEAGRDYIVFERSQGPGSFFQHFPRHRKLISINKRFTGSKNKEFNFRHDWNSLLSQDESLRFSHYSHDFFPHADDMVKYLQNFSTALNVLYDREIRNVRMKASYDAWNGHYFLLEDQTVQEYLCNVLLVATGLSVLNKLKFPGEEYTEGYETISIDPSNFTGQSVLILGRGNSAFETAENILSSTNFVHMIGRSRVRLSWSTHYVGDLRSVRLKPASGLKSKYPFLKPNYEAKYSQGLFVIGTASHAIDFRKSAGGFIHGFRYTARTVHRLMENRYHHIPWPSTHYPISQLPNVLLRRINEASGLYQMFEILVDVILLGLDSTTFEYLEEVPVGTIPTLAENTGRKIYNTGVFILIMEYGKNFSGPEKDVFHYNRAIGEAKAAWRSNFLHPVIYYYRQLPSEQQMDFRPHGWPLPRPDYIHHVVEDFLTHWTGPNSHILPLRRFLENCLQKDLRAFYSDHCFVFSLTHQTLPIFCQQVYLQNQGLKRKR</sequence>
<gene>
    <name evidence="2" type="ORF">GDO81_018027</name>
</gene>
<reference evidence="2" key="1">
    <citation type="thesis" date="2020" institute="ProQuest LLC" country="789 East Eisenhower Parkway, Ann Arbor, MI, USA">
        <title>Comparative Genomics and Chromosome Evolution.</title>
        <authorList>
            <person name="Mudd A.B."/>
        </authorList>
    </citation>
    <scope>NUCLEOTIDE SEQUENCE</scope>
    <source>
        <strain evidence="2">237g6f4</strain>
        <tissue evidence="2">Blood</tissue>
    </source>
</reference>
<dbReference type="Proteomes" id="UP000824782">
    <property type="component" value="Unassembled WGS sequence"/>
</dbReference>
<keyword evidence="1" id="KW-0560">Oxidoreductase</keyword>
<dbReference type="GO" id="GO:0036503">
    <property type="term" value="P:ERAD pathway"/>
    <property type="evidence" value="ECO:0007669"/>
    <property type="project" value="TreeGrafter"/>
</dbReference>
<dbReference type="GO" id="GO:0004497">
    <property type="term" value="F:monooxygenase activity"/>
    <property type="evidence" value="ECO:0007669"/>
    <property type="project" value="TreeGrafter"/>
</dbReference>
<dbReference type="PANTHER" id="PTHR43539:SF23">
    <property type="entry name" value="FAD-DEPENDENT OXIDOREDUCTASE DOMAIN-CONTAINING PROTEIN 2"/>
    <property type="match status" value="1"/>
</dbReference>
<evidence type="ECO:0000313" key="2">
    <source>
        <dbReference type="EMBL" id="KAG8556324.1"/>
    </source>
</evidence>
<evidence type="ECO:0008006" key="4">
    <source>
        <dbReference type="Google" id="ProtNLM"/>
    </source>
</evidence>
<evidence type="ECO:0000256" key="1">
    <source>
        <dbReference type="ARBA" id="ARBA00023002"/>
    </source>
</evidence>
<dbReference type="SUPFAM" id="SSF51905">
    <property type="entry name" value="FAD/NAD(P)-binding domain"/>
    <property type="match status" value="1"/>
</dbReference>
<dbReference type="GO" id="GO:0050660">
    <property type="term" value="F:flavin adenine dinucleotide binding"/>
    <property type="evidence" value="ECO:0007669"/>
    <property type="project" value="TreeGrafter"/>
</dbReference>
<dbReference type="GO" id="GO:0005788">
    <property type="term" value="C:endoplasmic reticulum lumen"/>
    <property type="evidence" value="ECO:0007669"/>
    <property type="project" value="TreeGrafter"/>
</dbReference>
<organism evidence="2 3">
    <name type="scientific">Engystomops pustulosus</name>
    <name type="common">Tungara frog</name>
    <name type="synonym">Physalaemus pustulosus</name>
    <dbReference type="NCBI Taxonomy" id="76066"/>
    <lineage>
        <taxon>Eukaryota</taxon>
        <taxon>Metazoa</taxon>
        <taxon>Chordata</taxon>
        <taxon>Craniata</taxon>
        <taxon>Vertebrata</taxon>
        <taxon>Euteleostomi</taxon>
        <taxon>Amphibia</taxon>
        <taxon>Batrachia</taxon>
        <taxon>Anura</taxon>
        <taxon>Neobatrachia</taxon>
        <taxon>Hyloidea</taxon>
        <taxon>Leptodactylidae</taxon>
        <taxon>Leiuperinae</taxon>
        <taxon>Engystomops</taxon>
    </lineage>
</organism>
<dbReference type="AlphaFoldDB" id="A0AAV7A4H9"/>
<evidence type="ECO:0000313" key="3">
    <source>
        <dbReference type="Proteomes" id="UP000824782"/>
    </source>
</evidence>